<feature type="transmembrane region" description="Helical" evidence="8">
    <location>
        <begin position="227"/>
        <end position="247"/>
    </location>
</feature>
<evidence type="ECO:0000256" key="5">
    <source>
        <dbReference type="ARBA" id="ARBA00022989"/>
    </source>
</evidence>
<keyword evidence="9" id="KW-0732">Signal</keyword>
<reference evidence="10" key="1">
    <citation type="submission" date="2021-01" db="EMBL/GenBank/DDBJ databases">
        <authorList>
            <person name="Corre E."/>
            <person name="Pelletier E."/>
            <person name="Niang G."/>
            <person name="Scheremetjew M."/>
            <person name="Finn R."/>
            <person name="Kale V."/>
            <person name="Holt S."/>
            <person name="Cochrane G."/>
            <person name="Meng A."/>
            <person name="Brown T."/>
            <person name="Cohen L."/>
        </authorList>
    </citation>
    <scope>NUCLEOTIDE SEQUENCE</scope>
    <source>
        <strain evidence="10">GSO104</strain>
    </source>
</reference>
<evidence type="ECO:0000256" key="1">
    <source>
        <dbReference type="ARBA" id="ARBA00004141"/>
    </source>
</evidence>
<evidence type="ECO:0000256" key="2">
    <source>
        <dbReference type="ARBA" id="ARBA00005985"/>
    </source>
</evidence>
<evidence type="ECO:0000256" key="4">
    <source>
        <dbReference type="ARBA" id="ARBA00022692"/>
    </source>
</evidence>
<dbReference type="PANTHER" id="PTHR43009">
    <property type="entry name" value="HOMOGENTISATE SOLANESYLTRANSFERASE, CHLOROPLASTIC"/>
    <property type="match status" value="1"/>
</dbReference>
<dbReference type="GO" id="GO:0016765">
    <property type="term" value="F:transferase activity, transferring alkyl or aryl (other than methyl) groups"/>
    <property type="evidence" value="ECO:0007669"/>
    <property type="project" value="InterPro"/>
</dbReference>
<dbReference type="InterPro" id="IPR044878">
    <property type="entry name" value="UbiA_sf"/>
</dbReference>
<keyword evidence="4 8" id="KW-0812">Transmembrane</keyword>
<name>A0A7S4UVV6_9STRA</name>
<evidence type="ECO:0000256" key="9">
    <source>
        <dbReference type="SAM" id="SignalP"/>
    </source>
</evidence>
<dbReference type="GO" id="GO:0016020">
    <property type="term" value="C:membrane"/>
    <property type="evidence" value="ECO:0007669"/>
    <property type="project" value="UniProtKB-SubCell"/>
</dbReference>
<dbReference type="PANTHER" id="PTHR43009:SF7">
    <property type="entry name" value="HOMOGENTISATE GERANYLGERANYLTRANSFERASE, CHLOROPLASTIC"/>
    <property type="match status" value="1"/>
</dbReference>
<feature type="transmembrane region" description="Helical" evidence="8">
    <location>
        <begin position="197"/>
        <end position="221"/>
    </location>
</feature>
<evidence type="ECO:0000256" key="7">
    <source>
        <dbReference type="SAM" id="MobiDB-lite"/>
    </source>
</evidence>
<feature type="transmembrane region" description="Helical" evidence="8">
    <location>
        <begin position="259"/>
        <end position="281"/>
    </location>
</feature>
<evidence type="ECO:0000256" key="6">
    <source>
        <dbReference type="ARBA" id="ARBA00023136"/>
    </source>
</evidence>
<feature type="signal peptide" evidence="9">
    <location>
        <begin position="1"/>
        <end position="33"/>
    </location>
</feature>
<evidence type="ECO:0000256" key="8">
    <source>
        <dbReference type="SAM" id="Phobius"/>
    </source>
</evidence>
<dbReference type="AlphaFoldDB" id="A0A7S4UVV6"/>
<dbReference type="EMBL" id="HBNS01019779">
    <property type="protein sequence ID" value="CAE4608756.1"/>
    <property type="molecule type" value="Transcribed_RNA"/>
</dbReference>
<sequence length="433" mass="46312">MASLRGSGSRGGGGPHQLFAILLIIQAGVLVDCFTTPSSLRSNIGTIHGPKTIANTAGLTTSPSHLPSSVHLKQYGRLSKSMMKMTSTPALNNGEIPDSNDNSSSATTTTTTTGKRPSFPVVLWRFTRPHTLIGSALAIPAIHMLAAPTYSEVFTLKTLASIIFASIPALFMNLYITGLNQITDVDIDRINKPDLPIAAGHLSLPTAKAIVIFSGIFSLAMGLSHPFLSTNGLSVALWASFILGTMYSLPPIRFKRFHLLAAFCIIAVRGAVINAGFYAHAQAAAFGGGAGTTVIGCLLSDTRCALSSLFFSVFGFVIALMKDVPDVKGDKESNIKTMPVRYGQHRIFGSVRRLLTVSFLSIGIGFLKGAANAPSQVLTTCRTILGVSSVLAGYSVRKEAVSVDPEDSKQVYKYYMHLWKLFYASYLVLPFAR</sequence>
<protein>
    <recommendedName>
        <fullName evidence="11">Homogentisate phytyltransferase</fullName>
    </recommendedName>
</protein>
<evidence type="ECO:0008006" key="11">
    <source>
        <dbReference type="Google" id="ProtNLM"/>
    </source>
</evidence>
<gene>
    <name evidence="10" type="ORF">DBRI00130_LOCUS15715</name>
</gene>
<feature type="transmembrane region" description="Helical" evidence="8">
    <location>
        <begin position="156"/>
        <end position="176"/>
    </location>
</feature>
<evidence type="ECO:0000313" key="10">
    <source>
        <dbReference type="EMBL" id="CAE4608756.1"/>
    </source>
</evidence>
<accession>A0A7S4UVV6</accession>
<dbReference type="InterPro" id="IPR000537">
    <property type="entry name" value="UbiA_prenyltransferase"/>
</dbReference>
<organism evidence="10">
    <name type="scientific">Ditylum brightwellii</name>
    <dbReference type="NCBI Taxonomy" id="49249"/>
    <lineage>
        <taxon>Eukaryota</taxon>
        <taxon>Sar</taxon>
        <taxon>Stramenopiles</taxon>
        <taxon>Ochrophyta</taxon>
        <taxon>Bacillariophyta</taxon>
        <taxon>Mediophyceae</taxon>
        <taxon>Lithodesmiophycidae</taxon>
        <taxon>Lithodesmiales</taxon>
        <taxon>Lithodesmiaceae</taxon>
        <taxon>Ditylum</taxon>
    </lineage>
</organism>
<keyword evidence="6 8" id="KW-0472">Membrane</keyword>
<feature type="transmembrane region" description="Helical" evidence="8">
    <location>
        <begin position="293"/>
        <end position="321"/>
    </location>
</feature>
<feature type="transmembrane region" description="Helical" evidence="8">
    <location>
        <begin position="132"/>
        <end position="150"/>
    </location>
</feature>
<comment type="subcellular location">
    <subcellularLocation>
        <location evidence="1">Membrane</location>
        <topology evidence="1">Multi-pass membrane protein</topology>
    </subcellularLocation>
</comment>
<dbReference type="Gene3D" id="1.10.357.140">
    <property type="entry name" value="UbiA prenyltransferase"/>
    <property type="match status" value="1"/>
</dbReference>
<feature type="region of interest" description="Disordered" evidence="7">
    <location>
        <begin position="87"/>
        <end position="115"/>
    </location>
</feature>
<keyword evidence="3" id="KW-0808">Transferase</keyword>
<feature type="chain" id="PRO_5031001400" description="Homogentisate phytyltransferase" evidence="9">
    <location>
        <begin position="34"/>
        <end position="433"/>
    </location>
</feature>
<dbReference type="Pfam" id="PF01040">
    <property type="entry name" value="UbiA"/>
    <property type="match status" value="1"/>
</dbReference>
<evidence type="ECO:0000256" key="3">
    <source>
        <dbReference type="ARBA" id="ARBA00022679"/>
    </source>
</evidence>
<comment type="similarity">
    <text evidence="2">Belongs to the UbiA prenyltransferase family.</text>
</comment>
<keyword evidence="5 8" id="KW-1133">Transmembrane helix</keyword>
<dbReference type="NCBIfam" id="NF009525">
    <property type="entry name" value="PRK12887.1"/>
    <property type="match status" value="1"/>
</dbReference>
<proteinExistence type="inferred from homology"/>